<comment type="caution">
    <text evidence="2">The sequence shown here is derived from an EMBL/GenBank/DDBJ whole genome shotgun (WGS) entry which is preliminary data.</text>
</comment>
<evidence type="ECO:0000313" key="2">
    <source>
        <dbReference type="EMBL" id="GBP37293.1"/>
    </source>
</evidence>
<name>A0A4C1VF88_EUMVA</name>
<accession>A0A4C1VF88</accession>
<evidence type="ECO:0000313" key="3">
    <source>
        <dbReference type="Proteomes" id="UP000299102"/>
    </source>
</evidence>
<reference evidence="2 3" key="1">
    <citation type="journal article" date="2019" name="Commun. Biol.">
        <title>The bagworm genome reveals a unique fibroin gene that provides high tensile strength.</title>
        <authorList>
            <person name="Kono N."/>
            <person name="Nakamura H."/>
            <person name="Ohtoshi R."/>
            <person name="Tomita M."/>
            <person name="Numata K."/>
            <person name="Arakawa K."/>
        </authorList>
    </citation>
    <scope>NUCLEOTIDE SEQUENCE [LARGE SCALE GENOMIC DNA]</scope>
</reference>
<feature type="compositionally biased region" description="Polar residues" evidence="1">
    <location>
        <begin position="102"/>
        <end position="112"/>
    </location>
</feature>
<feature type="region of interest" description="Disordered" evidence="1">
    <location>
        <begin position="91"/>
        <end position="112"/>
    </location>
</feature>
<feature type="region of interest" description="Disordered" evidence="1">
    <location>
        <begin position="32"/>
        <end position="59"/>
    </location>
</feature>
<dbReference type="AlphaFoldDB" id="A0A4C1VF88"/>
<gene>
    <name evidence="2" type="ORF">EVAR_35727_1</name>
</gene>
<sequence length="112" mass="12411">MNSTKQFDVCRPVLPPAILSLDLGIMEFDSVFGPKTDDTSMTTQPSTPTASTQEHNVDDEEMPIELVDIHFKFSEDELRIAMESIAGCPHAGYDQEGGEEQSGLQYQLTRAM</sequence>
<proteinExistence type="predicted"/>
<dbReference type="EMBL" id="BGZK01000331">
    <property type="protein sequence ID" value="GBP37293.1"/>
    <property type="molecule type" value="Genomic_DNA"/>
</dbReference>
<evidence type="ECO:0000256" key="1">
    <source>
        <dbReference type="SAM" id="MobiDB-lite"/>
    </source>
</evidence>
<protein>
    <submittedName>
        <fullName evidence="2">Uncharacterized protein</fullName>
    </submittedName>
</protein>
<dbReference type="Proteomes" id="UP000299102">
    <property type="component" value="Unassembled WGS sequence"/>
</dbReference>
<keyword evidence="3" id="KW-1185">Reference proteome</keyword>
<organism evidence="2 3">
    <name type="scientific">Eumeta variegata</name>
    <name type="common">Bagworm moth</name>
    <name type="synonym">Eumeta japonica</name>
    <dbReference type="NCBI Taxonomy" id="151549"/>
    <lineage>
        <taxon>Eukaryota</taxon>
        <taxon>Metazoa</taxon>
        <taxon>Ecdysozoa</taxon>
        <taxon>Arthropoda</taxon>
        <taxon>Hexapoda</taxon>
        <taxon>Insecta</taxon>
        <taxon>Pterygota</taxon>
        <taxon>Neoptera</taxon>
        <taxon>Endopterygota</taxon>
        <taxon>Lepidoptera</taxon>
        <taxon>Glossata</taxon>
        <taxon>Ditrysia</taxon>
        <taxon>Tineoidea</taxon>
        <taxon>Psychidae</taxon>
        <taxon>Oiketicinae</taxon>
        <taxon>Eumeta</taxon>
    </lineage>
</organism>
<feature type="compositionally biased region" description="Low complexity" evidence="1">
    <location>
        <begin position="39"/>
        <end position="53"/>
    </location>
</feature>